<dbReference type="EMBL" id="CADCXU010008587">
    <property type="protein sequence ID" value="CAA9999292.1"/>
    <property type="molecule type" value="Genomic_DNA"/>
</dbReference>
<accession>A0A6H5G9N1</accession>
<dbReference type="AlphaFoldDB" id="A0A6H5G9N1"/>
<evidence type="ECO:0000313" key="1">
    <source>
        <dbReference type="EMBL" id="CAA9999292.1"/>
    </source>
</evidence>
<evidence type="ECO:0000313" key="2">
    <source>
        <dbReference type="Proteomes" id="UP000479000"/>
    </source>
</evidence>
<dbReference type="Proteomes" id="UP000479000">
    <property type="component" value="Unassembled WGS sequence"/>
</dbReference>
<reference evidence="1 2" key="1">
    <citation type="submission" date="2020-02" db="EMBL/GenBank/DDBJ databases">
        <authorList>
            <person name="Ferguson B K."/>
        </authorList>
    </citation>
    <scope>NUCLEOTIDE SEQUENCE [LARGE SCALE GENOMIC DNA]</scope>
</reference>
<gene>
    <name evidence="1" type="ORF">NTEN_LOCUS5575</name>
</gene>
<sequence>RKSIVPNEPINYYNREESKRNSYLRPSVFERSAMYNILMNRTRPNNIIQSIPIRMASIDTRSSTASKTCVSSRIRNNEKFGRFEYFPEWTVDEGRNFADPIVKALRTETCAIRRLD</sequence>
<organism evidence="1 2">
    <name type="scientific">Nesidiocoris tenuis</name>
    <dbReference type="NCBI Taxonomy" id="355587"/>
    <lineage>
        <taxon>Eukaryota</taxon>
        <taxon>Metazoa</taxon>
        <taxon>Ecdysozoa</taxon>
        <taxon>Arthropoda</taxon>
        <taxon>Hexapoda</taxon>
        <taxon>Insecta</taxon>
        <taxon>Pterygota</taxon>
        <taxon>Neoptera</taxon>
        <taxon>Paraneoptera</taxon>
        <taxon>Hemiptera</taxon>
        <taxon>Heteroptera</taxon>
        <taxon>Panheteroptera</taxon>
        <taxon>Cimicomorpha</taxon>
        <taxon>Miridae</taxon>
        <taxon>Dicyphina</taxon>
        <taxon>Nesidiocoris</taxon>
    </lineage>
</organism>
<proteinExistence type="predicted"/>
<feature type="non-terminal residue" evidence="1">
    <location>
        <position position="1"/>
    </location>
</feature>
<protein>
    <submittedName>
        <fullName evidence="1">Uncharacterized protein</fullName>
    </submittedName>
</protein>
<name>A0A6H5G9N1_9HEMI</name>
<keyword evidence="2" id="KW-1185">Reference proteome</keyword>